<evidence type="ECO:0000313" key="1">
    <source>
        <dbReference type="EMBL" id="SEA83796.1"/>
    </source>
</evidence>
<evidence type="ECO:0000313" key="2">
    <source>
        <dbReference type="Proteomes" id="UP000199409"/>
    </source>
</evidence>
<organism evidence="1 2">
    <name type="scientific">Desulfuromusa kysingii</name>
    <dbReference type="NCBI Taxonomy" id="37625"/>
    <lineage>
        <taxon>Bacteria</taxon>
        <taxon>Pseudomonadati</taxon>
        <taxon>Thermodesulfobacteriota</taxon>
        <taxon>Desulfuromonadia</taxon>
        <taxon>Desulfuromonadales</taxon>
        <taxon>Geopsychrobacteraceae</taxon>
        <taxon>Desulfuromusa</taxon>
    </lineage>
</organism>
<keyword evidence="2" id="KW-1185">Reference proteome</keyword>
<dbReference type="Proteomes" id="UP000199409">
    <property type="component" value="Unassembled WGS sequence"/>
</dbReference>
<dbReference type="EMBL" id="FNQN01000019">
    <property type="protein sequence ID" value="SEA83796.1"/>
    <property type="molecule type" value="Genomic_DNA"/>
</dbReference>
<dbReference type="AlphaFoldDB" id="A0A1H4EFR3"/>
<reference evidence="1 2" key="1">
    <citation type="submission" date="2016-10" db="EMBL/GenBank/DDBJ databases">
        <authorList>
            <person name="de Groot N.N."/>
        </authorList>
    </citation>
    <scope>NUCLEOTIDE SEQUENCE [LARGE SCALE GENOMIC DNA]</scope>
    <source>
        <strain evidence="1 2">DSM 7343</strain>
    </source>
</reference>
<dbReference type="RefSeq" id="WP_092350974.1">
    <property type="nucleotide sequence ID" value="NZ_FNQN01000019.1"/>
</dbReference>
<accession>A0A1H4EFR3</accession>
<protein>
    <submittedName>
        <fullName evidence="1">Uncharacterized protein</fullName>
    </submittedName>
</protein>
<proteinExistence type="predicted"/>
<gene>
    <name evidence="1" type="ORF">SAMN05660420_03360</name>
</gene>
<sequence length="152" mass="17133">MSIVLTTVLSLLSAITVAVLGHFFSTRRKRTDELAEMRLKAYSDFINSISRITSARRSGRTEDELDELSALNDAKNRICICANREVVEALTEFWRAGGTLEAESEVVAFTRLCYKIRESMGNKRNDIVDLELSKTLFSLEPSTFSFRAKKNG</sequence>
<name>A0A1H4EFR3_9BACT</name>
<dbReference type="OrthoDB" id="6120393at2"/>